<keyword evidence="6 10" id="KW-0648">Protein biosynthesis</keyword>
<organism evidence="12">
    <name type="scientific">Candidatus Aciduliprofundum boonei</name>
    <dbReference type="NCBI Taxonomy" id="379547"/>
    <lineage>
        <taxon>Archaea</taxon>
        <taxon>Methanobacteriati</taxon>
        <taxon>Thermoplasmatota</taxon>
        <taxon>DHVE2 group</taxon>
        <taxon>Candidatus Aciduliprofundum</taxon>
    </lineage>
</organism>
<keyword evidence="3 10" id="KW-0436">Ligase</keyword>
<dbReference type="Gene3D" id="1.10.730.10">
    <property type="entry name" value="Isoleucyl-tRNA Synthetase, Domain 1"/>
    <property type="match status" value="1"/>
</dbReference>
<accession>A0A7J3T9B6</accession>
<dbReference type="GO" id="GO:0006420">
    <property type="term" value="P:arginyl-tRNA aminoacylation"/>
    <property type="evidence" value="ECO:0007669"/>
    <property type="project" value="UniProtKB-UniRule"/>
</dbReference>
<dbReference type="FunFam" id="1.10.730.10:FF:000006">
    <property type="entry name" value="Arginyl-tRNA synthetase 2, mitochondrial"/>
    <property type="match status" value="1"/>
</dbReference>
<evidence type="ECO:0000259" key="11">
    <source>
        <dbReference type="SMART" id="SM00836"/>
    </source>
</evidence>
<dbReference type="CDD" id="cd00671">
    <property type="entry name" value="ArgRS_core"/>
    <property type="match status" value="1"/>
</dbReference>
<comment type="caution">
    <text evidence="12">The sequence shown here is derived from an EMBL/GenBank/DDBJ whole genome shotgun (WGS) entry which is preliminary data.</text>
</comment>
<evidence type="ECO:0000256" key="1">
    <source>
        <dbReference type="ARBA" id="ARBA00005594"/>
    </source>
</evidence>
<dbReference type="SUPFAM" id="SSF52374">
    <property type="entry name" value="Nucleotidylyl transferase"/>
    <property type="match status" value="1"/>
</dbReference>
<dbReference type="GO" id="GO:0005737">
    <property type="term" value="C:cytoplasm"/>
    <property type="evidence" value="ECO:0007669"/>
    <property type="project" value="UniProtKB-UniRule"/>
</dbReference>
<comment type="similarity">
    <text evidence="1 10">Belongs to the class-I aminoacyl-tRNA synthetase family.</text>
</comment>
<dbReference type="Gene3D" id="3.40.50.620">
    <property type="entry name" value="HUPs"/>
    <property type="match status" value="1"/>
</dbReference>
<name>A0A7J3T9B6_9ARCH</name>
<protein>
    <recommendedName>
        <fullName evidence="2 9">Arginine--tRNA ligase</fullName>
        <ecNumber evidence="2 9">6.1.1.19</ecNumber>
    </recommendedName>
</protein>
<dbReference type="InterPro" id="IPR008909">
    <property type="entry name" value="DALR_anticod-bd"/>
</dbReference>
<evidence type="ECO:0000256" key="10">
    <source>
        <dbReference type="RuleBase" id="RU363038"/>
    </source>
</evidence>
<dbReference type="Pfam" id="PF00750">
    <property type="entry name" value="tRNA-synt_1d"/>
    <property type="match status" value="1"/>
</dbReference>
<dbReference type="SUPFAM" id="SSF47323">
    <property type="entry name" value="Anticodon-binding domain of a subclass of class I aminoacyl-tRNA synthetases"/>
    <property type="match status" value="1"/>
</dbReference>
<dbReference type="InterPro" id="IPR014729">
    <property type="entry name" value="Rossmann-like_a/b/a_fold"/>
</dbReference>
<dbReference type="PRINTS" id="PR01038">
    <property type="entry name" value="TRNASYNTHARG"/>
</dbReference>
<evidence type="ECO:0000256" key="8">
    <source>
        <dbReference type="ARBA" id="ARBA00049339"/>
    </source>
</evidence>
<dbReference type="InterPro" id="IPR001278">
    <property type="entry name" value="Arg-tRNA-ligase"/>
</dbReference>
<dbReference type="GO" id="GO:0004814">
    <property type="term" value="F:arginine-tRNA ligase activity"/>
    <property type="evidence" value="ECO:0007669"/>
    <property type="project" value="UniProtKB-UniRule"/>
</dbReference>
<dbReference type="Proteomes" id="UP000886130">
    <property type="component" value="Unassembled WGS sequence"/>
</dbReference>
<evidence type="ECO:0000256" key="9">
    <source>
        <dbReference type="NCBIfam" id="TIGR00456"/>
    </source>
</evidence>
<dbReference type="EMBL" id="DRTM01000121">
    <property type="protein sequence ID" value="HHE75819.1"/>
    <property type="molecule type" value="Genomic_DNA"/>
</dbReference>
<evidence type="ECO:0000256" key="6">
    <source>
        <dbReference type="ARBA" id="ARBA00022917"/>
    </source>
</evidence>
<keyword evidence="4 10" id="KW-0547">Nucleotide-binding</keyword>
<feature type="domain" description="DALR anticodon binding" evidence="11">
    <location>
        <begin position="368"/>
        <end position="481"/>
    </location>
</feature>
<reference evidence="12" key="1">
    <citation type="journal article" date="2020" name="mSystems">
        <title>Genome- and Community-Level Interaction Insights into Carbon Utilization and Element Cycling Functions of Hydrothermarchaeota in Hydrothermal Sediment.</title>
        <authorList>
            <person name="Zhou Z."/>
            <person name="Liu Y."/>
            <person name="Xu W."/>
            <person name="Pan J."/>
            <person name="Luo Z.H."/>
            <person name="Li M."/>
        </authorList>
    </citation>
    <scope>NUCLEOTIDE SEQUENCE [LARGE SCALE GENOMIC DNA]</scope>
    <source>
        <strain evidence="12">HyVt-85</strain>
    </source>
</reference>
<dbReference type="InterPro" id="IPR009080">
    <property type="entry name" value="tRNAsynth_Ia_anticodon-bd"/>
</dbReference>
<feature type="non-terminal residue" evidence="12">
    <location>
        <position position="1"/>
    </location>
</feature>
<evidence type="ECO:0000256" key="5">
    <source>
        <dbReference type="ARBA" id="ARBA00022840"/>
    </source>
</evidence>
<dbReference type="GO" id="GO:0005524">
    <property type="term" value="F:ATP binding"/>
    <property type="evidence" value="ECO:0007669"/>
    <property type="project" value="UniProtKB-KW"/>
</dbReference>
<dbReference type="PANTHER" id="PTHR11956">
    <property type="entry name" value="ARGINYL-TRNA SYNTHETASE"/>
    <property type="match status" value="1"/>
</dbReference>
<gene>
    <name evidence="12" type="ORF">ENL31_01660</name>
</gene>
<proteinExistence type="inferred from homology"/>
<dbReference type="SMART" id="SM00836">
    <property type="entry name" value="DALR_1"/>
    <property type="match status" value="1"/>
</dbReference>
<keyword evidence="7 10" id="KW-0030">Aminoacyl-tRNA synthetase</keyword>
<dbReference type="AlphaFoldDB" id="A0A7J3T9B6"/>
<dbReference type="EC" id="6.1.1.19" evidence="2 9"/>
<evidence type="ECO:0000313" key="12">
    <source>
        <dbReference type="EMBL" id="HHE75819.1"/>
    </source>
</evidence>
<sequence length="481" mass="56317">NVGAYVNFTINSKKLAEITLSSIIQGEIFKFEEKGKVIVEHTSANPTGPLHVGRTRNSIIGDTMARILRRFGYEVEVQYFVNDVGKQVATLLWGVKNLRVEEEGEREDYRYVKYYQAAYEELEKRPEIEKEVQDIIWKYERGDQELRNLAEKYVGGIMRGIAESLKRINVEFDEFVWESSLVERSRKIPPMIKEYLKEENGAYYIDLKKLGVEEKDKLFLYRSDGTTLYPLRDIAYHLYKAEKARYNIDVLGEDHKLHFQAIKRIIDLLMPDTRLDALFYSFVKLPEGKMSTRKGRVVYLDDLVEEGMKRVEEIIRKRGYSEEEKEKITKMVAVGAIRFHILNVQEEKPITFKWENALNFEGESGPFIQYTHARAESIMKKTSWDRSFNSQYISHPQEIKLVKLMARYPEIIKEAAMKLTPYVVAKYTYSLASQFNQFYRDCPVIKAESGIREFRIALVYSFKILIKDLLELLGIEAPEKM</sequence>
<dbReference type="InterPro" id="IPR035684">
    <property type="entry name" value="ArgRS_core"/>
</dbReference>
<evidence type="ECO:0000256" key="3">
    <source>
        <dbReference type="ARBA" id="ARBA00022598"/>
    </source>
</evidence>
<dbReference type="Pfam" id="PF05746">
    <property type="entry name" value="DALR_1"/>
    <property type="match status" value="1"/>
</dbReference>
<evidence type="ECO:0000256" key="4">
    <source>
        <dbReference type="ARBA" id="ARBA00022741"/>
    </source>
</evidence>
<dbReference type="NCBIfam" id="TIGR00456">
    <property type="entry name" value="argS"/>
    <property type="match status" value="1"/>
</dbReference>
<evidence type="ECO:0000256" key="7">
    <source>
        <dbReference type="ARBA" id="ARBA00023146"/>
    </source>
</evidence>
<comment type="catalytic activity">
    <reaction evidence="8">
        <text>tRNA(Arg) + L-arginine + ATP = L-arginyl-tRNA(Arg) + AMP + diphosphate</text>
        <dbReference type="Rhea" id="RHEA:20301"/>
        <dbReference type="Rhea" id="RHEA-COMP:9658"/>
        <dbReference type="Rhea" id="RHEA-COMP:9673"/>
        <dbReference type="ChEBI" id="CHEBI:30616"/>
        <dbReference type="ChEBI" id="CHEBI:32682"/>
        <dbReference type="ChEBI" id="CHEBI:33019"/>
        <dbReference type="ChEBI" id="CHEBI:78442"/>
        <dbReference type="ChEBI" id="CHEBI:78513"/>
        <dbReference type="ChEBI" id="CHEBI:456215"/>
        <dbReference type="EC" id="6.1.1.19"/>
    </reaction>
</comment>
<dbReference type="PANTHER" id="PTHR11956:SF5">
    <property type="entry name" value="ARGININE--TRNA LIGASE, CYTOPLASMIC"/>
    <property type="match status" value="1"/>
</dbReference>
<evidence type="ECO:0000256" key="2">
    <source>
        <dbReference type="ARBA" id="ARBA00012837"/>
    </source>
</evidence>
<keyword evidence="5 10" id="KW-0067">ATP-binding</keyword>